<dbReference type="RefSeq" id="WP_106773378.1">
    <property type="nucleotide sequence ID" value="NZ_PXYK01000016.1"/>
</dbReference>
<comment type="caution">
    <text evidence="2">The sequence shown here is derived from an EMBL/GenBank/DDBJ whole genome shotgun (WGS) entry which is preliminary data.</text>
</comment>
<dbReference type="OrthoDB" id="7334386at2"/>
<accession>A0A2P7S5F6</accession>
<reference evidence="2 3" key="1">
    <citation type="submission" date="2018-03" db="EMBL/GenBank/DDBJ databases">
        <title>The draft genome of Mesorhizobium sp. 6GN-30.</title>
        <authorList>
            <person name="Liu L."/>
            <person name="Li L."/>
            <person name="Wang T."/>
            <person name="Zhang X."/>
            <person name="Liang L."/>
        </authorList>
    </citation>
    <scope>NUCLEOTIDE SEQUENCE [LARGE SCALE GENOMIC DNA]</scope>
    <source>
        <strain evidence="2 3">6GN30</strain>
    </source>
</reference>
<keyword evidence="1" id="KW-0812">Transmembrane</keyword>
<keyword evidence="3" id="KW-1185">Reference proteome</keyword>
<evidence type="ECO:0000313" key="2">
    <source>
        <dbReference type="EMBL" id="PSJ57698.1"/>
    </source>
</evidence>
<evidence type="ECO:0000313" key="3">
    <source>
        <dbReference type="Proteomes" id="UP000241229"/>
    </source>
</evidence>
<sequence>MAPSSRIILAILGATCAGLALCAALVFGSLDRLSLRTAEANVDFLLTQLGDTVEANVGLGLPLADIRVVQDLIERAKVADAQVLAVEVFSPDGVSLFNTDRGSIGEPIPPVWQNAVRFRVANERWRVEEPGSIVVGQVIRNDFGEPVGYLAVTVSGEARGEHAESVLAGLARQAAVVVPLALLAVLAVAMALARYSGRGFARLAERLGDAQQPPNRALPADLATEADRVLASVRQATDDFDRATADVLKVDESEERHAA</sequence>
<proteinExistence type="predicted"/>
<name>A0A2P7S5F6_9HYPH</name>
<organism evidence="2 3">
    <name type="scientific">Kumtagia ephedrae</name>
    <dbReference type="NCBI Taxonomy" id="2116701"/>
    <lineage>
        <taxon>Bacteria</taxon>
        <taxon>Pseudomonadati</taxon>
        <taxon>Pseudomonadota</taxon>
        <taxon>Alphaproteobacteria</taxon>
        <taxon>Hyphomicrobiales</taxon>
        <taxon>Phyllobacteriaceae</taxon>
        <taxon>Kumtagia</taxon>
    </lineage>
</organism>
<dbReference type="AlphaFoldDB" id="A0A2P7S5F6"/>
<dbReference type="EMBL" id="PXYK01000016">
    <property type="protein sequence ID" value="PSJ57698.1"/>
    <property type="molecule type" value="Genomic_DNA"/>
</dbReference>
<evidence type="ECO:0008006" key="4">
    <source>
        <dbReference type="Google" id="ProtNLM"/>
    </source>
</evidence>
<protein>
    <recommendedName>
        <fullName evidence="4">HAMP domain-containing protein</fullName>
    </recommendedName>
</protein>
<evidence type="ECO:0000256" key="1">
    <source>
        <dbReference type="SAM" id="Phobius"/>
    </source>
</evidence>
<feature type="transmembrane region" description="Helical" evidence="1">
    <location>
        <begin position="174"/>
        <end position="193"/>
    </location>
</feature>
<keyword evidence="1" id="KW-1133">Transmembrane helix</keyword>
<keyword evidence="1" id="KW-0472">Membrane</keyword>
<dbReference type="Proteomes" id="UP000241229">
    <property type="component" value="Unassembled WGS sequence"/>
</dbReference>
<gene>
    <name evidence="2" type="ORF">C7I84_16830</name>
</gene>